<comment type="caution">
    <text evidence="2">The sequence shown here is derived from an EMBL/GenBank/DDBJ whole genome shotgun (WGS) entry which is preliminary data.</text>
</comment>
<dbReference type="EMBL" id="MFHD01000003">
    <property type="protein sequence ID" value="OGF63392.1"/>
    <property type="molecule type" value="Genomic_DNA"/>
</dbReference>
<sequence>MSKTKQNKILGLRNFILLSFAILITTVAFPAYALPLVPCGTEFVPCTPCHLFTLADRIIDFVLKGLALPILVIALLAGGIVWVTASGNPAQIEKGRKILTSSLVGIFIAFGAWLIVDTIIVTLGAKNAEFKVGQNATIGWAWNSIDECPAPIVTPPTTGDGGGIKVTPLAGTFQTEAEARAYFKNLGFTDSDLKQLCPPGQTQDCLNLVGLPKYVADRLWTLQTACGNENCQFRISSGTEGGHQTHGVGQPVVDIVPKNLQQSTLNKLKLLANDNNIGYGVARCEAQGGASVNNCAVPPANHIHVSFPPK</sequence>
<evidence type="ECO:0000313" key="3">
    <source>
        <dbReference type="Proteomes" id="UP000179251"/>
    </source>
</evidence>
<gene>
    <name evidence="2" type="ORF">A2834_04235</name>
</gene>
<organism evidence="2 3">
    <name type="scientific">Candidatus Giovannonibacteria bacterium RIFCSPHIGHO2_01_FULL_45_23</name>
    <dbReference type="NCBI Taxonomy" id="1798325"/>
    <lineage>
        <taxon>Bacteria</taxon>
        <taxon>Candidatus Giovannoniibacteriota</taxon>
    </lineage>
</organism>
<proteinExistence type="predicted"/>
<feature type="transmembrane region" description="Helical" evidence="1">
    <location>
        <begin position="12"/>
        <end position="33"/>
    </location>
</feature>
<reference evidence="2 3" key="1">
    <citation type="journal article" date="2016" name="Nat. Commun.">
        <title>Thousands of microbial genomes shed light on interconnected biogeochemical processes in an aquifer system.</title>
        <authorList>
            <person name="Anantharaman K."/>
            <person name="Brown C.T."/>
            <person name="Hug L.A."/>
            <person name="Sharon I."/>
            <person name="Castelle C.J."/>
            <person name="Probst A.J."/>
            <person name="Thomas B.C."/>
            <person name="Singh A."/>
            <person name="Wilkins M.J."/>
            <person name="Karaoz U."/>
            <person name="Brodie E.L."/>
            <person name="Williams K.H."/>
            <person name="Hubbard S.S."/>
            <person name="Banfield J.F."/>
        </authorList>
    </citation>
    <scope>NUCLEOTIDE SEQUENCE [LARGE SCALE GENOMIC DNA]</scope>
</reference>
<feature type="transmembrane region" description="Helical" evidence="1">
    <location>
        <begin position="66"/>
        <end position="86"/>
    </location>
</feature>
<keyword evidence="1" id="KW-0472">Membrane</keyword>
<dbReference type="Pfam" id="PF18895">
    <property type="entry name" value="T4SS_pilin"/>
    <property type="match status" value="1"/>
</dbReference>
<dbReference type="InterPro" id="IPR043993">
    <property type="entry name" value="T4SS_pilin"/>
</dbReference>
<feature type="transmembrane region" description="Helical" evidence="1">
    <location>
        <begin position="98"/>
        <end position="116"/>
    </location>
</feature>
<dbReference type="STRING" id="1798325.A2834_04235"/>
<keyword evidence="1" id="KW-1133">Transmembrane helix</keyword>
<dbReference type="Proteomes" id="UP000179251">
    <property type="component" value="Unassembled WGS sequence"/>
</dbReference>
<evidence type="ECO:0000313" key="2">
    <source>
        <dbReference type="EMBL" id="OGF63392.1"/>
    </source>
</evidence>
<accession>A0A1F5VIZ2</accession>
<protein>
    <submittedName>
        <fullName evidence="2">Uncharacterized protein</fullName>
    </submittedName>
</protein>
<evidence type="ECO:0000256" key="1">
    <source>
        <dbReference type="SAM" id="Phobius"/>
    </source>
</evidence>
<keyword evidence="1" id="KW-0812">Transmembrane</keyword>
<name>A0A1F5VIZ2_9BACT</name>
<dbReference type="AlphaFoldDB" id="A0A1F5VIZ2"/>